<feature type="domain" description="Enoyl reductase (ER)" evidence="4">
    <location>
        <begin position="66"/>
        <end position="379"/>
    </location>
</feature>
<dbReference type="PANTHER" id="PTHR48106">
    <property type="entry name" value="QUINONE OXIDOREDUCTASE PIG3-RELATED"/>
    <property type="match status" value="1"/>
</dbReference>
<dbReference type="SUPFAM" id="SSF51735">
    <property type="entry name" value="NAD(P)-binding Rossmann-fold domains"/>
    <property type="match status" value="1"/>
</dbReference>
<dbReference type="InterPro" id="IPR036291">
    <property type="entry name" value="NAD(P)-bd_dom_sf"/>
</dbReference>
<dbReference type="GO" id="GO:0016651">
    <property type="term" value="F:oxidoreductase activity, acting on NAD(P)H"/>
    <property type="evidence" value="ECO:0007669"/>
    <property type="project" value="TreeGrafter"/>
</dbReference>
<evidence type="ECO:0000313" key="5">
    <source>
        <dbReference type="EMBL" id="BAF86488.1"/>
    </source>
</evidence>
<dbReference type="eggNOG" id="COG0604">
    <property type="taxonomic scope" value="Bacteria"/>
</dbReference>
<dbReference type="InterPro" id="IPR013154">
    <property type="entry name" value="ADH-like_N"/>
</dbReference>
<name>A8IM54_AZOC5</name>
<evidence type="ECO:0000259" key="4">
    <source>
        <dbReference type="SMART" id="SM00829"/>
    </source>
</evidence>
<dbReference type="CDD" id="cd05276">
    <property type="entry name" value="p53_inducible_oxidoreductase"/>
    <property type="match status" value="1"/>
</dbReference>
<reference evidence="5 6" key="6">
    <citation type="journal article" date="2011" name="Appl. Environ. Microbiol.">
        <title>Involvement of the azorhizobial chromosome partition gene (parA) in the onset of bacteroid differentiation during Sesbania rostrata stem nodule development.</title>
        <authorList>
            <person name="Liu CT."/>
            <person name="Lee KB."/>
            <person name="Wang YS."/>
            <person name="Peng MH."/>
            <person name="Lee KT."/>
            <person name="Suzuki S."/>
            <person name="Suzuki T."/>
            <person name="Oyaizu H."/>
        </authorList>
    </citation>
    <scope>NUCLEOTIDE SEQUENCE [LARGE SCALE GENOMIC DNA]</scope>
    <source>
        <strain evidence="6">ATCC 43989 / DSM 5975 / JCM 20966 / LMG 6465 / NBRC 14845 / NCIMB 13405 / ORS 571</strain>
    </source>
</reference>
<dbReference type="Pfam" id="PF00107">
    <property type="entry name" value="ADH_zinc_N"/>
    <property type="match status" value="1"/>
</dbReference>
<dbReference type="InterPro" id="IPR020843">
    <property type="entry name" value="ER"/>
</dbReference>
<dbReference type="KEGG" id="azc:AZC_0490"/>
<evidence type="ECO:0000256" key="1">
    <source>
        <dbReference type="ARBA" id="ARBA00022857"/>
    </source>
</evidence>
<dbReference type="SMART" id="SM00829">
    <property type="entry name" value="PKS_ER"/>
    <property type="match status" value="1"/>
</dbReference>
<dbReference type="InterPro" id="IPR013149">
    <property type="entry name" value="ADH-like_C"/>
</dbReference>
<dbReference type="Gene3D" id="3.40.50.720">
    <property type="entry name" value="NAD(P)-binding Rossmann-like Domain"/>
    <property type="match status" value="1"/>
</dbReference>
<reference evidence="5 6" key="3">
    <citation type="journal article" date="2008" name="BMC Genomics">
        <title>The genome of the versatile nitrogen fixer Azorhizobium caulinodans ORS571.</title>
        <authorList>
            <person name="Lee KB."/>
            <person name="Backer P.D."/>
            <person name="Aono T."/>
            <person name="Liu CT."/>
            <person name="Suzuki S."/>
            <person name="Suzuki T."/>
            <person name="Kaneko T."/>
            <person name="Yamada M."/>
            <person name="Tabata S."/>
            <person name="Kupfer D.M."/>
            <person name="Najar F.Z."/>
            <person name="Wiley G.B."/>
            <person name="Roe B."/>
            <person name="Binnewies T.T."/>
            <person name="Ussery D.W."/>
            <person name="D'Haeze W."/>
            <person name="Herder J.D."/>
            <person name="Gevers D."/>
            <person name="Vereecke D."/>
            <person name="Holsters M."/>
            <person name="Oyaizu H."/>
        </authorList>
    </citation>
    <scope>NUCLEOTIDE SEQUENCE [LARGE SCALE GENOMIC DNA]</scope>
    <source>
        <strain evidence="6">ATCC 43989 / DSM 5975 / JCM 20966 / LMG 6465 / NBRC 14845 / NCIMB 13405 / ORS 571</strain>
    </source>
</reference>
<evidence type="ECO:0000256" key="2">
    <source>
        <dbReference type="ARBA" id="ARBA00023002"/>
    </source>
</evidence>
<keyword evidence="1" id="KW-0521">NADP</keyword>
<evidence type="ECO:0000256" key="3">
    <source>
        <dbReference type="SAM" id="MobiDB-lite"/>
    </source>
</evidence>
<dbReference type="NCBIfam" id="TIGR02824">
    <property type="entry name" value="quinone_pig3"/>
    <property type="match status" value="1"/>
</dbReference>
<dbReference type="EMBL" id="AP009384">
    <property type="protein sequence ID" value="BAF86488.1"/>
    <property type="molecule type" value="Genomic_DNA"/>
</dbReference>
<dbReference type="STRING" id="438753.AZC_0490"/>
<accession>A8IM54</accession>
<dbReference type="AlphaFoldDB" id="A8IM54"/>
<sequence length="382" mass="39993">MLRHFHPRPDGLPERRRPTSTGQPPRASAEGASGARHHPSPSPFRGAAMTTPLPATMTAITIPTPGGPEALVPGERPVPQPVKGELLVKVKAAGVNRPDVMQRKGLYPPPAGASDIPGLEIAGTVVATGPETQRFKVGDRVCALVTGGGYAEYCTTSALTALPIPDGLSATEAAALPETFFTVWSNVFDRGRLQPGEVLLVHGGTSGIGTTAIQLAKAFGSKVFVTVGSPEKCEAARKLGADLAIDYNTQDFVAEVKSATGGKGADVILDMVAGDYIARNYEAAAVDGRIVQIAFQKGSKAQVDFMRVMLKRLTHTGSTLRSRPVADKALIAQALEEKVWPLIAKGSVKPLIDATFPLKEAAAAHAHMEGSTHIGKIVLTIG</sequence>
<evidence type="ECO:0000313" key="6">
    <source>
        <dbReference type="Proteomes" id="UP000000270"/>
    </source>
</evidence>
<dbReference type="Pfam" id="PF08240">
    <property type="entry name" value="ADH_N"/>
    <property type="match status" value="1"/>
</dbReference>
<dbReference type="PANTHER" id="PTHR48106:SF8">
    <property type="entry name" value="OS02G0805600 PROTEIN"/>
    <property type="match status" value="1"/>
</dbReference>
<dbReference type="Gene3D" id="3.90.180.10">
    <property type="entry name" value="Medium-chain alcohol dehydrogenases, catalytic domain"/>
    <property type="match status" value="1"/>
</dbReference>
<dbReference type="GO" id="GO:0070402">
    <property type="term" value="F:NADPH binding"/>
    <property type="evidence" value="ECO:0007669"/>
    <property type="project" value="TreeGrafter"/>
</dbReference>
<keyword evidence="2" id="KW-0560">Oxidoreductase</keyword>
<protein>
    <submittedName>
        <fullName evidence="5">Putative zinc-binding dehydrogenase</fullName>
    </submittedName>
</protein>
<keyword evidence="6" id="KW-1185">Reference proteome</keyword>
<proteinExistence type="predicted"/>
<gene>
    <name evidence="5" type="ordered locus">AZC_0490</name>
</gene>
<dbReference type="HOGENOM" id="CLU_026673_3_4_5"/>
<reference evidence="6" key="2">
    <citation type="submission" date="2007-04" db="EMBL/GenBank/DDBJ databases">
        <title>Complete genome sequence of the nitrogen-fixing bacterium Azorhizobium caulinodans ORS571.</title>
        <authorList>
            <person name="Lee K.B."/>
            <person name="Backer P.D."/>
            <person name="Aono T."/>
            <person name="Liu C.T."/>
            <person name="Suzuki S."/>
            <person name="Suzuki T."/>
            <person name="Kaneko T."/>
            <person name="Yamada M."/>
            <person name="Tabata S."/>
            <person name="Kupfer D.M."/>
            <person name="Najar F.Z."/>
            <person name="Wiley G.B."/>
            <person name="Roe B."/>
            <person name="Binnewies T."/>
            <person name="Ussery D."/>
            <person name="Vereecke D."/>
            <person name="Gevers D."/>
            <person name="Holsters M."/>
            <person name="Oyaizu H."/>
        </authorList>
    </citation>
    <scope>NUCLEOTIDE SEQUENCE [LARGE SCALE GENOMIC DNA]</scope>
    <source>
        <strain evidence="6">ATCC 43989 / DSM 5975 / JCM 20966 / LMG 6465 / NBRC 14845 / NCIMB 13405 / ORS 571</strain>
    </source>
</reference>
<feature type="compositionally biased region" description="Basic and acidic residues" evidence="3">
    <location>
        <begin position="7"/>
        <end position="17"/>
    </location>
</feature>
<reference evidence="5 6" key="1">
    <citation type="journal article" date="2007" name="Appl. Environ. Microbiol.">
        <title>Rhizobial factors required for stem nodule maturation and maintenance in Sesbania rostrata-Azorhizobium caulinodans ORS571 symbiosis.</title>
        <authorList>
            <person name="Suzuki S."/>
            <person name="Aono T."/>
            <person name="Lee KB."/>
            <person name="Suzuki T."/>
            <person name="Liu CT."/>
            <person name="Miwa H."/>
            <person name="Wakao S."/>
            <person name="Iki T."/>
            <person name="Oyaizu H."/>
        </authorList>
    </citation>
    <scope>NUCLEOTIDE SEQUENCE [LARGE SCALE GENOMIC DNA]</scope>
    <source>
        <strain evidence="6">ATCC 43989 / DSM 5975 / JCM 20966 / LMG 6465 / NBRC 14845 / NCIMB 13405 / ORS 571</strain>
    </source>
</reference>
<organism evidence="5 6">
    <name type="scientific">Azorhizobium caulinodans (strain ATCC 43989 / DSM 5975 / JCM 20966 / LMG 6465 / NBRC 14845 / NCIMB 13405 / ORS 571)</name>
    <dbReference type="NCBI Taxonomy" id="438753"/>
    <lineage>
        <taxon>Bacteria</taxon>
        <taxon>Pseudomonadati</taxon>
        <taxon>Pseudomonadota</taxon>
        <taxon>Alphaproteobacteria</taxon>
        <taxon>Hyphomicrobiales</taxon>
        <taxon>Xanthobacteraceae</taxon>
        <taxon>Azorhizobium</taxon>
    </lineage>
</organism>
<feature type="region of interest" description="Disordered" evidence="3">
    <location>
        <begin position="1"/>
        <end position="50"/>
    </location>
</feature>
<dbReference type="InterPro" id="IPR011032">
    <property type="entry name" value="GroES-like_sf"/>
</dbReference>
<dbReference type="InterPro" id="IPR014189">
    <property type="entry name" value="Quinone_OxRdtase_PIG3"/>
</dbReference>
<reference evidence="5 6" key="4">
    <citation type="journal article" date="2009" name="Appl. Environ. Microbiol.">
        <title>Comparative genome-wide transcriptional profiling of Azorhizobium caulinodans ORS571 grown under free-living and symbiotic conditions.</title>
        <authorList>
            <person name="Tsukada S."/>
            <person name="Aono T."/>
            <person name="Akiba N."/>
            <person name="Lee KB."/>
            <person name="Liu CT."/>
            <person name="Toyazaki H."/>
            <person name="Oyaizu H."/>
        </authorList>
    </citation>
    <scope>NUCLEOTIDE SEQUENCE [LARGE SCALE GENOMIC DNA]</scope>
    <source>
        <strain evidence="6">ATCC 43989 / DSM 5975 / JCM 20966 / LMG 6465 / NBRC 14845 / NCIMB 13405 / ORS 571</strain>
    </source>
</reference>
<reference evidence="5 6" key="5">
    <citation type="journal article" date="2010" name="Appl. Environ. Microbiol.">
        <title>phrR-like gene praR of Azorhizobium caulinodans ORS571 is essential for symbiosis with Sesbania rostrata and is involved in expression of reb genes.</title>
        <authorList>
            <person name="Akiba N."/>
            <person name="Aono T."/>
            <person name="Toyazaki H."/>
            <person name="Sato S."/>
            <person name="Oyaizu H."/>
        </authorList>
    </citation>
    <scope>NUCLEOTIDE SEQUENCE [LARGE SCALE GENOMIC DNA]</scope>
    <source>
        <strain evidence="6">ATCC 43989 / DSM 5975 / JCM 20966 / LMG 6465 / NBRC 14845 / NCIMB 13405 / ORS 571</strain>
    </source>
</reference>
<dbReference type="SUPFAM" id="SSF50129">
    <property type="entry name" value="GroES-like"/>
    <property type="match status" value="1"/>
</dbReference>
<dbReference type="Proteomes" id="UP000000270">
    <property type="component" value="Chromosome"/>
</dbReference>